<dbReference type="RefSeq" id="WP_143243336.1">
    <property type="nucleotide sequence ID" value="NZ_PCHJ01000003.1"/>
</dbReference>
<protein>
    <submittedName>
        <fullName evidence="1">Uncharacterized protein</fullName>
    </submittedName>
</protein>
<evidence type="ECO:0000313" key="1">
    <source>
        <dbReference type="EMBL" id="PKV10389.1"/>
    </source>
</evidence>
<comment type="caution">
    <text evidence="1">The sequence shown here is derived from an EMBL/GenBank/DDBJ whole genome shotgun (WGS) entry which is preliminary data.</text>
</comment>
<evidence type="ECO:0000313" key="2">
    <source>
        <dbReference type="Proteomes" id="UP000233731"/>
    </source>
</evidence>
<proteinExistence type="predicted"/>
<gene>
    <name evidence="1" type="ORF">CQR44_0036</name>
</gene>
<sequence>MLPLTSTIAMSDRISRYVNKADARHAAAEMLNDQGKLGRGESVGFFELLAYLCLDERLARFWFPLRKGEDASWDASGLHVANKATSETTWSSAMGGDQQYWRVLHSIEKVMKGRRVLNYSHRCRREDSVLDSLWNRFLDHAHAAGSSDEDITRDDMGKGTLVQVISAETWQSEFVNDPSRIISLLKP</sequence>
<dbReference type="EMBL" id="PCHJ01000003">
    <property type="protein sequence ID" value="PKV10389.1"/>
    <property type="molecule type" value="Genomic_DNA"/>
</dbReference>
<dbReference type="Proteomes" id="UP000233731">
    <property type="component" value="Unassembled WGS sequence"/>
</dbReference>
<reference evidence="1 2" key="1">
    <citation type="submission" date="2017-10" db="EMBL/GenBank/DDBJ databases">
        <title>Bifidobacterium genomics.</title>
        <authorList>
            <person name="Lugli G.A."/>
            <person name="Milani C."/>
            <person name="Mancabelli L."/>
        </authorList>
    </citation>
    <scope>NUCLEOTIDE SEQUENCE [LARGE SCALE GENOMIC DNA]</scope>
    <source>
        <strain evidence="1 2">1460B</strain>
    </source>
</reference>
<dbReference type="AlphaFoldDB" id="A0A2N3RD28"/>
<organism evidence="1 2">
    <name type="scientific">Bifidobacterium asteroides</name>
    <dbReference type="NCBI Taxonomy" id="1684"/>
    <lineage>
        <taxon>Bacteria</taxon>
        <taxon>Bacillati</taxon>
        <taxon>Actinomycetota</taxon>
        <taxon>Actinomycetes</taxon>
        <taxon>Bifidobacteriales</taxon>
        <taxon>Bifidobacteriaceae</taxon>
        <taxon>Bifidobacterium</taxon>
    </lineage>
</organism>
<name>A0A2N3RD28_9BIFI</name>
<accession>A0A2N3RD28</accession>